<sequence length="256" mass="30217">MVLRYAFKLIEMAYVIKHRKPLYTHFCLFKKKLSQSQKSILRQGLPFYNKLDLKHKSSFEHRVASFIKDKDFLGRDGVKVTEEMKVLISASAVMLTFGFRDFYIGLISKIVIYPSEFYSKINDAYHKGEFNPKFKALVLSWEDFKKGYEDGTDNINLAIHEFTHAIHLNSMKERDVSSTIFSDSFEELSKMLADNESLRKELMTSDYFRNYAFTNRFEFLAVAIENFIETPQEFKIQFPDIYKMVKQMLNYNFAGY</sequence>
<comment type="caution">
    <text evidence="1">The sequence shown here is derived from an EMBL/GenBank/DDBJ whole genome shotgun (WGS) entry which is preliminary data.</text>
</comment>
<proteinExistence type="predicted"/>
<organism evidence="1 2">
    <name type="scientific">Seonamhaeicola maritimus</name>
    <dbReference type="NCBI Taxonomy" id="2591822"/>
    <lineage>
        <taxon>Bacteria</taxon>
        <taxon>Pseudomonadati</taxon>
        <taxon>Bacteroidota</taxon>
        <taxon>Flavobacteriia</taxon>
        <taxon>Flavobacteriales</taxon>
        <taxon>Flavobacteriaceae</taxon>
    </lineage>
</organism>
<dbReference type="CDD" id="cd20170">
    <property type="entry name" value="Peptidase_M90-like"/>
    <property type="match status" value="1"/>
</dbReference>
<dbReference type="GO" id="GO:0004177">
    <property type="term" value="F:aminopeptidase activity"/>
    <property type="evidence" value="ECO:0007669"/>
    <property type="project" value="TreeGrafter"/>
</dbReference>
<dbReference type="PANTHER" id="PTHR30164">
    <property type="entry name" value="MTFA PEPTIDASE"/>
    <property type="match status" value="1"/>
</dbReference>
<evidence type="ECO:0000313" key="1">
    <source>
        <dbReference type="EMBL" id="TXG39827.1"/>
    </source>
</evidence>
<dbReference type="AlphaFoldDB" id="A0A5C7GP69"/>
<reference evidence="1 2" key="1">
    <citation type="submission" date="2019-08" db="EMBL/GenBank/DDBJ databases">
        <title>Seonamhaeicola sediminis sp. nov., isolated from marine sediment.</title>
        <authorList>
            <person name="Cao W.R."/>
        </authorList>
    </citation>
    <scope>NUCLEOTIDE SEQUENCE [LARGE SCALE GENOMIC DNA]</scope>
    <source>
        <strain evidence="1 2">1505</strain>
    </source>
</reference>
<name>A0A5C7GP69_9FLAO</name>
<dbReference type="InterPro" id="IPR010384">
    <property type="entry name" value="MtfA_fam"/>
</dbReference>
<dbReference type="OrthoDB" id="9786424at2"/>
<dbReference type="Gene3D" id="1.10.472.150">
    <property type="entry name" value="Glucose-regulated metallo-peptidase M90, N-terminal domain"/>
    <property type="match status" value="1"/>
</dbReference>
<dbReference type="EMBL" id="VRKQ01000008">
    <property type="protein sequence ID" value="TXG39827.1"/>
    <property type="molecule type" value="Genomic_DNA"/>
</dbReference>
<dbReference type="GO" id="GO:0005829">
    <property type="term" value="C:cytosol"/>
    <property type="evidence" value="ECO:0007669"/>
    <property type="project" value="TreeGrafter"/>
</dbReference>
<dbReference type="Proteomes" id="UP000321080">
    <property type="component" value="Unassembled WGS sequence"/>
</dbReference>
<dbReference type="PANTHER" id="PTHR30164:SF2">
    <property type="entry name" value="PROTEIN MTFA"/>
    <property type="match status" value="1"/>
</dbReference>
<keyword evidence="2" id="KW-1185">Reference proteome</keyword>
<protein>
    <submittedName>
        <fullName evidence="1">Zinc-dependent peptidase</fullName>
    </submittedName>
</protein>
<dbReference type="InterPro" id="IPR042252">
    <property type="entry name" value="MtfA_N"/>
</dbReference>
<gene>
    <name evidence="1" type="ORF">FUA22_01835</name>
</gene>
<dbReference type="SUPFAM" id="SSF55486">
    <property type="entry name" value="Metalloproteases ('zincins'), catalytic domain"/>
    <property type="match status" value="1"/>
</dbReference>
<dbReference type="Pfam" id="PF06167">
    <property type="entry name" value="Peptidase_M90"/>
    <property type="match status" value="1"/>
</dbReference>
<evidence type="ECO:0000313" key="2">
    <source>
        <dbReference type="Proteomes" id="UP000321080"/>
    </source>
</evidence>
<accession>A0A5C7GP69</accession>